<organism evidence="2 3">
    <name type="scientific">Hymenobacter algoricola</name>
    <dbReference type="NCBI Taxonomy" id="486267"/>
    <lineage>
        <taxon>Bacteria</taxon>
        <taxon>Pseudomonadati</taxon>
        <taxon>Bacteroidota</taxon>
        <taxon>Cytophagia</taxon>
        <taxon>Cytophagales</taxon>
        <taxon>Hymenobacteraceae</taxon>
        <taxon>Hymenobacter</taxon>
    </lineage>
</organism>
<evidence type="ECO:0000313" key="3">
    <source>
        <dbReference type="Proteomes" id="UP001499909"/>
    </source>
</evidence>
<gene>
    <name evidence="2" type="ORF">GCM10022406_03930</name>
</gene>
<dbReference type="Pfam" id="PF20606">
    <property type="entry name" value="DUF6799"/>
    <property type="match status" value="1"/>
</dbReference>
<dbReference type="EMBL" id="BAABDH010000004">
    <property type="protein sequence ID" value="GAA3920809.1"/>
    <property type="molecule type" value="Genomic_DNA"/>
</dbReference>
<keyword evidence="3" id="KW-1185">Reference proteome</keyword>
<feature type="domain" description="DUF6799" evidence="1">
    <location>
        <begin position="88"/>
        <end position="142"/>
    </location>
</feature>
<comment type="caution">
    <text evidence="2">The sequence shown here is derived from an EMBL/GenBank/DDBJ whole genome shotgun (WGS) entry which is preliminary data.</text>
</comment>
<evidence type="ECO:0000313" key="2">
    <source>
        <dbReference type="EMBL" id="GAA3920809.1"/>
    </source>
</evidence>
<dbReference type="InterPro" id="IPR046478">
    <property type="entry name" value="DUF6799"/>
</dbReference>
<sequence>MAARSQSAAPAYGNPDLARLIFGLGPHREKAFFTLPISLLPLVSMKNALKLLPLLALLGFCGVAQAQTVPAKPNGAKKMVKVDHMKSDHMMMHDGKMMVMKNGVMTPMTADMTLANGTRVMTDGTVTMKLKENQLIGMDGKMHDGSQLHSGMSHNAKKKPMKAKM</sequence>
<accession>A0ABP7MDE7</accession>
<dbReference type="Proteomes" id="UP001499909">
    <property type="component" value="Unassembled WGS sequence"/>
</dbReference>
<evidence type="ECO:0000259" key="1">
    <source>
        <dbReference type="Pfam" id="PF20606"/>
    </source>
</evidence>
<proteinExistence type="predicted"/>
<reference evidence="3" key="1">
    <citation type="journal article" date="2019" name="Int. J. Syst. Evol. Microbiol.">
        <title>The Global Catalogue of Microorganisms (GCM) 10K type strain sequencing project: providing services to taxonomists for standard genome sequencing and annotation.</title>
        <authorList>
            <consortium name="The Broad Institute Genomics Platform"/>
            <consortium name="The Broad Institute Genome Sequencing Center for Infectious Disease"/>
            <person name="Wu L."/>
            <person name="Ma J."/>
        </authorList>
    </citation>
    <scope>NUCLEOTIDE SEQUENCE [LARGE SCALE GENOMIC DNA]</scope>
    <source>
        <strain evidence="3">JCM 17214</strain>
    </source>
</reference>
<protein>
    <recommendedName>
        <fullName evidence="1">DUF6799 domain-containing protein</fullName>
    </recommendedName>
</protein>
<name>A0ABP7MDE7_9BACT</name>